<comment type="caution">
    <text evidence="2">The sequence shown here is derived from an EMBL/GenBank/DDBJ whole genome shotgun (WGS) entry which is preliminary data.</text>
</comment>
<evidence type="ECO:0008006" key="4">
    <source>
        <dbReference type="Google" id="ProtNLM"/>
    </source>
</evidence>
<dbReference type="EMBL" id="JAZHXI010000008">
    <property type="protein sequence ID" value="KAL2068662.1"/>
    <property type="molecule type" value="Genomic_DNA"/>
</dbReference>
<evidence type="ECO:0000313" key="2">
    <source>
        <dbReference type="EMBL" id="KAL2068662.1"/>
    </source>
</evidence>
<dbReference type="Proteomes" id="UP001595075">
    <property type="component" value="Unassembled WGS sequence"/>
</dbReference>
<dbReference type="PANTHER" id="PTHR34598:SF3">
    <property type="entry name" value="OXIDOREDUCTASE AN1597"/>
    <property type="match status" value="1"/>
</dbReference>
<accession>A0ABR4CFB6</accession>
<evidence type="ECO:0000256" key="1">
    <source>
        <dbReference type="ARBA" id="ARBA00023604"/>
    </source>
</evidence>
<evidence type="ECO:0000313" key="3">
    <source>
        <dbReference type="Proteomes" id="UP001595075"/>
    </source>
</evidence>
<proteinExistence type="inferred from homology"/>
<name>A0ABR4CFB6_9HELO</name>
<dbReference type="PANTHER" id="PTHR34598">
    <property type="entry name" value="BLL6449 PROTEIN"/>
    <property type="match status" value="1"/>
</dbReference>
<comment type="similarity">
    <text evidence="1">Belongs to the asaB hydroxylase/desaturase family.</text>
</comment>
<dbReference type="NCBIfam" id="NF041278">
    <property type="entry name" value="CmcJ_NvfI_EfuI"/>
    <property type="match status" value="1"/>
</dbReference>
<reference evidence="2 3" key="1">
    <citation type="journal article" date="2024" name="Commun. Biol.">
        <title>Comparative genomic analysis of thermophilic fungi reveals convergent evolutionary adaptations and gene losses.</title>
        <authorList>
            <person name="Steindorff A.S."/>
            <person name="Aguilar-Pontes M.V."/>
            <person name="Robinson A.J."/>
            <person name="Andreopoulos B."/>
            <person name="LaButti K."/>
            <person name="Kuo A."/>
            <person name="Mondo S."/>
            <person name="Riley R."/>
            <person name="Otillar R."/>
            <person name="Haridas S."/>
            <person name="Lipzen A."/>
            <person name="Grimwood J."/>
            <person name="Schmutz J."/>
            <person name="Clum A."/>
            <person name="Reid I.D."/>
            <person name="Moisan M.C."/>
            <person name="Butler G."/>
            <person name="Nguyen T.T.M."/>
            <person name="Dewar K."/>
            <person name="Conant G."/>
            <person name="Drula E."/>
            <person name="Henrissat B."/>
            <person name="Hansel C."/>
            <person name="Singer S."/>
            <person name="Hutchinson M.I."/>
            <person name="de Vries R.P."/>
            <person name="Natvig D.O."/>
            <person name="Powell A.J."/>
            <person name="Tsang A."/>
            <person name="Grigoriev I.V."/>
        </authorList>
    </citation>
    <scope>NUCLEOTIDE SEQUENCE [LARGE SCALE GENOMIC DNA]</scope>
    <source>
        <strain evidence="2 3">CBS 494.80</strain>
    </source>
</reference>
<keyword evidence="3" id="KW-1185">Reference proteome</keyword>
<protein>
    <recommendedName>
        <fullName evidence="4">Methyltransferase</fullName>
    </recommendedName>
</protein>
<dbReference type="InterPro" id="IPR044053">
    <property type="entry name" value="AsaB-like"/>
</dbReference>
<organism evidence="2 3">
    <name type="scientific">Oculimacula yallundae</name>
    <dbReference type="NCBI Taxonomy" id="86028"/>
    <lineage>
        <taxon>Eukaryota</taxon>
        <taxon>Fungi</taxon>
        <taxon>Dikarya</taxon>
        <taxon>Ascomycota</taxon>
        <taxon>Pezizomycotina</taxon>
        <taxon>Leotiomycetes</taxon>
        <taxon>Helotiales</taxon>
        <taxon>Ploettnerulaceae</taxon>
        <taxon>Oculimacula</taxon>
    </lineage>
</organism>
<gene>
    <name evidence="2" type="ORF">VTL71DRAFT_14999</name>
</gene>
<sequence>MSPHKTDDDVLATCDGQVVKSSFDCLDAPTHVTRIYEGDREPTIKGTPRVPTYARKFNIPLQDLRGHEDRLDLQRHGFQYLKLSSETYIHPDEDSNITSYLEKVTEVVKAELNATEVICYDYRFRKNQPKLSKDTVYGVDGRKNWDPVSNKPHIDQTADGASRRMRRHLSAEEIAKYLDGSDTWRLQIVKCVRNSTSGPFRVLTMMPYSAWKPLVHPVQDNPITLCDYFSTEEKDLVTIEYHPTPQYAGEYYSLRYNEAQRWYWLSDQTAEELLLFLSYDSHPTQGVKYCPHTAFLNPLAPEDAVPRESIEARMIVIMRYNVCLNPVALSPGSNSKRLSLLTYKYGTARTNRLKVI</sequence>